<evidence type="ECO:0000313" key="4">
    <source>
        <dbReference type="Proteomes" id="UP000646548"/>
    </source>
</evidence>
<feature type="region of interest" description="Disordered" evidence="1">
    <location>
        <begin position="1"/>
        <end position="32"/>
    </location>
</feature>
<gene>
    <name evidence="3" type="ORF">FQA47_000692</name>
    <name evidence="2" type="ORF">FQA47_021105</name>
</gene>
<dbReference type="AlphaFoldDB" id="A0A834F7K5"/>
<dbReference type="Proteomes" id="UP000646548">
    <property type="component" value="Unassembled WGS sequence"/>
</dbReference>
<evidence type="ECO:0000313" key="3">
    <source>
        <dbReference type="EMBL" id="KAF6724311.1"/>
    </source>
</evidence>
<name>A0A834F7K5_ORYME</name>
<feature type="compositionally biased region" description="Basic and acidic residues" evidence="1">
    <location>
        <begin position="8"/>
        <end position="32"/>
    </location>
</feature>
<dbReference type="EMBL" id="WKFB01001072">
    <property type="protein sequence ID" value="KAF6715509.1"/>
    <property type="molecule type" value="Genomic_DNA"/>
</dbReference>
<sequence>MILSPEGRPPDERDARGETNARNSREGRRAPDRAWLHCRSNTTYPIELLFSSPQHPPGRLSVTGQGWSGLRNHKPHCLRGFPVTIVESRRLSPRSGAGADRQITACFARRRETPNPGVGKRRFRLVGS</sequence>
<reference evidence="3" key="1">
    <citation type="journal article" name="BMC Genomics">
        <title>Long-read sequencing and de novo genome assembly of marine medaka (Oryzias melastigma).</title>
        <authorList>
            <person name="Liang P."/>
            <person name="Saqib H.S.A."/>
            <person name="Ni X."/>
            <person name="Shen Y."/>
        </authorList>
    </citation>
    <scope>NUCLEOTIDE SEQUENCE</scope>
    <source>
        <strain evidence="3">Bigg-433</strain>
    </source>
</reference>
<evidence type="ECO:0000256" key="1">
    <source>
        <dbReference type="SAM" id="MobiDB-lite"/>
    </source>
</evidence>
<protein>
    <submittedName>
        <fullName evidence="3">Uncharacterized protein</fullName>
    </submittedName>
</protein>
<proteinExistence type="predicted"/>
<accession>A0A834F7K5</accession>
<dbReference type="EMBL" id="WKFB01000398">
    <property type="protein sequence ID" value="KAF6724311.1"/>
    <property type="molecule type" value="Genomic_DNA"/>
</dbReference>
<comment type="caution">
    <text evidence="3">The sequence shown here is derived from an EMBL/GenBank/DDBJ whole genome shotgun (WGS) entry which is preliminary data.</text>
</comment>
<evidence type="ECO:0000313" key="2">
    <source>
        <dbReference type="EMBL" id="KAF6715509.1"/>
    </source>
</evidence>
<organism evidence="3 4">
    <name type="scientific">Oryzias melastigma</name>
    <name type="common">Marine medaka</name>
    <dbReference type="NCBI Taxonomy" id="30732"/>
    <lineage>
        <taxon>Eukaryota</taxon>
        <taxon>Metazoa</taxon>
        <taxon>Chordata</taxon>
        <taxon>Craniata</taxon>
        <taxon>Vertebrata</taxon>
        <taxon>Euteleostomi</taxon>
        <taxon>Actinopterygii</taxon>
        <taxon>Neopterygii</taxon>
        <taxon>Teleostei</taxon>
        <taxon>Neoteleostei</taxon>
        <taxon>Acanthomorphata</taxon>
        <taxon>Ovalentaria</taxon>
        <taxon>Atherinomorphae</taxon>
        <taxon>Beloniformes</taxon>
        <taxon>Adrianichthyidae</taxon>
        <taxon>Oryziinae</taxon>
        <taxon>Oryzias</taxon>
    </lineage>
</organism>